<proteinExistence type="predicted"/>
<sequence>PILSALCARQDAFVVDLDDPAPVLGCVVMASGLGRRFGGNKLMADFCGAPLIANALALAALPLLACRIVVTRSEEVEALCNAQGVPVLRHAQPYRSDTVRLGLAALLGKEPALRGCLFLPGDQPLLTQQSVEALALTAAPDAIVRLCAADGTPGSPVLFGADYFSELLHLPDGRGGNAVARAHPGSSALCPPGTMPN</sequence>
<dbReference type="PANTHER" id="PTHR43777">
    <property type="entry name" value="MOLYBDENUM COFACTOR CYTIDYLYLTRANSFERASE"/>
    <property type="match status" value="1"/>
</dbReference>
<gene>
    <name evidence="2" type="ORF">LEA_04198</name>
</gene>
<dbReference type="SUPFAM" id="SSF53448">
    <property type="entry name" value="Nucleotide-diphospho-sugar transferases"/>
    <property type="match status" value="1"/>
</dbReference>
<comment type="caution">
    <text evidence="2">The sequence shown here is derived from an EMBL/GenBank/DDBJ whole genome shotgun (WGS) entry which is preliminary data.</text>
</comment>
<feature type="domain" description="MobA-like NTP transferase" evidence="1">
    <location>
        <begin position="26"/>
        <end position="183"/>
    </location>
</feature>
<dbReference type="AlphaFoldDB" id="K1V0P8"/>
<dbReference type="EMBL" id="AJWY01002769">
    <property type="protein sequence ID" value="EKC77406.1"/>
    <property type="molecule type" value="Genomic_DNA"/>
</dbReference>
<name>K1V0P8_9ZZZZ</name>
<dbReference type="PANTHER" id="PTHR43777:SF1">
    <property type="entry name" value="MOLYBDENUM COFACTOR CYTIDYLYLTRANSFERASE"/>
    <property type="match status" value="1"/>
</dbReference>
<dbReference type="InterPro" id="IPR029044">
    <property type="entry name" value="Nucleotide-diphossugar_trans"/>
</dbReference>
<dbReference type="Gene3D" id="3.90.550.10">
    <property type="entry name" value="Spore Coat Polysaccharide Biosynthesis Protein SpsA, Chain A"/>
    <property type="match status" value="1"/>
</dbReference>
<dbReference type="InterPro" id="IPR025877">
    <property type="entry name" value="MobA-like_NTP_Trfase"/>
</dbReference>
<dbReference type="GO" id="GO:0016779">
    <property type="term" value="F:nucleotidyltransferase activity"/>
    <property type="evidence" value="ECO:0007669"/>
    <property type="project" value="UniProtKB-ARBA"/>
</dbReference>
<accession>K1V0P8</accession>
<reference evidence="2" key="1">
    <citation type="journal article" date="2013" name="Environ. Microbiol.">
        <title>Microbiota from the distal guts of lean and obese adolescents exhibit partial functional redundancy besides clear differences in community structure.</title>
        <authorList>
            <person name="Ferrer M."/>
            <person name="Ruiz A."/>
            <person name="Lanza F."/>
            <person name="Haange S.B."/>
            <person name="Oberbach A."/>
            <person name="Till H."/>
            <person name="Bargiela R."/>
            <person name="Campoy C."/>
            <person name="Segura M.T."/>
            <person name="Richter M."/>
            <person name="von Bergen M."/>
            <person name="Seifert J."/>
            <person name="Suarez A."/>
        </authorList>
    </citation>
    <scope>NUCLEOTIDE SEQUENCE</scope>
</reference>
<protein>
    <submittedName>
        <fullName evidence="2">MobA-related protein</fullName>
    </submittedName>
</protein>
<feature type="non-terminal residue" evidence="2">
    <location>
        <position position="1"/>
    </location>
</feature>
<organism evidence="2">
    <name type="scientific">human gut metagenome</name>
    <dbReference type="NCBI Taxonomy" id="408170"/>
    <lineage>
        <taxon>unclassified sequences</taxon>
        <taxon>metagenomes</taxon>
        <taxon>organismal metagenomes</taxon>
    </lineage>
</organism>
<dbReference type="Pfam" id="PF12804">
    <property type="entry name" value="NTP_transf_3"/>
    <property type="match status" value="1"/>
</dbReference>
<evidence type="ECO:0000259" key="1">
    <source>
        <dbReference type="Pfam" id="PF12804"/>
    </source>
</evidence>
<evidence type="ECO:0000313" key="2">
    <source>
        <dbReference type="EMBL" id="EKC77406.1"/>
    </source>
</evidence>